<keyword evidence="2" id="KW-1133">Transmembrane helix</keyword>
<dbReference type="GO" id="GO:0005509">
    <property type="term" value="F:calcium ion binding"/>
    <property type="evidence" value="ECO:0007669"/>
    <property type="project" value="TreeGrafter"/>
</dbReference>
<dbReference type="PANTHER" id="PTHR45761">
    <property type="entry name" value="EXTENDED SYNAPTOTAGMIN-LIKE PROTEIN 2, ISOFORM C"/>
    <property type="match status" value="1"/>
</dbReference>
<keyword evidence="5" id="KW-1185">Reference proteome</keyword>
<dbReference type="GO" id="GO:0005789">
    <property type="term" value="C:endoplasmic reticulum membrane"/>
    <property type="evidence" value="ECO:0007669"/>
    <property type="project" value="TreeGrafter"/>
</dbReference>
<evidence type="ECO:0000313" key="5">
    <source>
        <dbReference type="Proteomes" id="UP000314294"/>
    </source>
</evidence>
<gene>
    <name evidence="4" type="primary">esyt2-b</name>
    <name evidence="4" type="ORF">EYF80_061568</name>
</gene>
<dbReference type="InterPro" id="IPR039010">
    <property type="entry name" value="Synaptotagmin_SMP"/>
</dbReference>
<evidence type="ECO:0000256" key="1">
    <source>
        <dbReference type="ARBA" id="ARBA00022692"/>
    </source>
</evidence>
<protein>
    <submittedName>
        <fullName evidence="4">Extended synaptotagmin-2-B</fullName>
    </submittedName>
</protein>
<reference evidence="4 5" key="1">
    <citation type="submission" date="2019-03" db="EMBL/GenBank/DDBJ databases">
        <title>First draft genome of Liparis tanakae, snailfish: a comprehensive survey of snailfish specific genes.</title>
        <authorList>
            <person name="Kim W."/>
            <person name="Song I."/>
            <person name="Jeong J.-H."/>
            <person name="Kim D."/>
            <person name="Kim S."/>
            <person name="Ryu S."/>
            <person name="Song J.Y."/>
            <person name="Lee S.K."/>
        </authorList>
    </citation>
    <scope>NUCLEOTIDE SEQUENCE [LARGE SCALE GENOMIC DNA]</scope>
    <source>
        <tissue evidence="4">Muscle</tissue>
    </source>
</reference>
<name>A0A4Z2EIK1_9TELE</name>
<comment type="caution">
    <text evidence="4">The sequence shown here is derived from an EMBL/GenBank/DDBJ whole genome shotgun (WGS) entry which is preliminary data.</text>
</comment>
<feature type="domain" description="Synaptotagmin SMP" evidence="3">
    <location>
        <begin position="19"/>
        <end position="63"/>
    </location>
</feature>
<dbReference type="PANTHER" id="PTHR45761:SF2">
    <property type="entry name" value="EXTENDED SYNAPTOTAGMIN-2"/>
    <property type="match status" value="1"/>
</dbReference>
<dbReference type="OrthoDB" id="8951477at2759"/>
<dbReference type="EMBL" id="SRLO01007075">
    <property type="protein sequence ID" value="TNN28284.1"/>
    <property type="molecule type" value="Genomic_DNA"/>
</dbReference>
<dbReference type="Pfam" id="PF17047">
    <property type="entry name" value="SMP_LBD"/>
    <property type="match status" value="1"/>
</dbReference>
<evidence type="ECO:0000256" key="2">
    <source>
        <dbReference type="ARBA" id="ARBA00022989"/>
    </source>
</evidence>
<dbReference type="GO" id="GO:0035091">
    <property type="term" value="F:phosphatidylinositol binding"/>
    <property type="evidence" value="ECO:0007669"/>
    <property type="project" value="TreeGrafter"/>
</dbReference>
<keyword evidence="2" id="KW-0472">Membrane</keyword>
<evidence type="ECO:0000313" key="4">
    <source>
        <dbReference type="EMBL" id="TNN28284.1"/>
    </source>
</evidence>
<dbReference type="GO" id="GO:0031210">
    <property type="term" value="F:phosphatidylcholine binding"/>
    <property type="evidence" value="ECO:0007669"/>
    <property type="project" value="TreeGrafter"/>
</dbReference>
<keyword evidence="1" id="KW-0812">Transmembrane</keyword>
<accession>A0A4Z2EIK1</accession>
<dbReference type="GO" id="GO:0005544">
    <property type="term" value="F:calcium-dependent phospholipid binding"/>
    <property type="evidence" value="ECO:0007669"/>
    <property type="project" value="TreeGrafter"/>
</dbReference>
<dbReference type="AlphaFoldDB" id="A0A4Z2EIK1"/>
<dbReference type="Proteomes" id="UP000314294">
    <property type="component" value="Unassembled WGS sequence"/>
</dbReference>
<evidence type="ECO:0000259" key="3">
    <source>
        <dbReference type="Pfam" id="PF17047"/>
    </source>
</evidence>
<proteinExistence type="predicted"/>
<organism evidence="4 5">
    <name type="scientific">Liparis tanakae</name>
    <name type="common">Tanaka's snailfish</name>
    <dbReference type="NCBI Taxonomy" id="230148"/>
    <lineage>
        <taxon>Eukaryota</taxon>
        <taxon>Metazoa</taxon>
        <taxon>Chordata</taxon>
        <taxon>Craniata</taxon>
        <taxon>Vertebrata</taxon>
        <taxon>Euteleostomi</taxon>
        <taxon>Actinopterygii</taxon>
        <taxon>Neopterygii</taxon>
        <taxon>Teleostei</taxon>
        <taxon>Neoteleostei</taxon>
        <taxon>Acanthomorphata</taxon>
        <taxon>Eupercaria</taxon>
        <taxon>Perciformes</taxon>
        <taxon>Cottioidei</taxon>
        <taxon>Cottales</taxon>
        <taxon>Liparidae</taxon>
        <taxon>Liparis</taxon>
    </lineage>
</organism>
<sequence length="83" mass="9285">MSGDQLRQHSCRLVGGVPTVKQMWPFICQFVDKLFRETIEPAVQTANPYLSSFCFSKIDMGDKVTGGTEPVETGRLKSLFKSI</sequence>
<dbReference type="GO" id="GO:0008429">
    <property type="term" value="F:phosphatidylethanolamine binding"/>
    <property type="evidence" value="ECO:0007669"/>
    <property type="project" value="TreeGrafter"/>
</dbReference>
<dbReference type="InterPro" id="IPR051634">
    <property type="entry name" value="Extended_Synaptotagmin"/>
</dbReference>